<evidence type="ECO:0000256" key="1">
    <source>
        <dbReference type="SAM" id="MobiDB-lite"/>
    </source>
</evidence>
<feature type="region of interest" description="Disordered" evidence="1">
    <location>
        <begin position="111"/>
        <end position="224"/>
    </location>
</feature>
<feature type="region of interest" description="Disordered" evidence="1">
    <location>
        <begin position="554"/>
        <end position="574"/>
    </location>
</feature>
<feature type="region of interest" description="Disordered" evidence="1">
    <location>
        <begin position="453"/>
        <end position="509"/>
    </location>
</feature>
<keyword evidence="3" id="KW-1185">Reference proteome</keyword>
<feature type="compositionally biased region" description="Polar residues" evidence="1">
    <location>
        <begin position="1"/>
        <end position="11"/>
    </location>
</feature>
<feature type="region of interest" description="Disordered" evidence="1">
    <location>
        <begin position="336"/>
        <end position="375"/>
    </location>
</feature>
<evidence type="ECO:0000313" key="3">
    <source>
        <dbReference type="Proteomes" id="UP000566819"/>
    </source>
</evidence>
<evidence type="ECO:0000313" key="2">
    <source>
        <dbReference type="EMBL" id="KAF4629706.1"/>
    </source>
</evidence>
<dbReference type="OrthoDB" id="419770at2759"/>
<proteinExistence type="predicted"/>
<comment type="caution">
    <text evidence="2">The sequence shown here is derived from an EMBL/GenBank/DDBJ whole genome shotgun (WGS) entry which is preliminary data.</text>
</comment>
<feature type="compositionally biased region" description="Basic and acidic residues" evidence="1">
    <location>
        <begin position="13"/>
        <end position="26"/>
    </location>
</feature>
<dbReference type="AlphaFoldDB" id="A0A8H4RJ46"/>
<reference evidence="2 3" key="1">
    <citation type="submission" date="2020-03" db="EMBL/GenBank/DDBJ databases">
        <title>Draft Genome Sequence of Cudoniella acicularis.</title>
        <authorList>
            <person name="Buettner E."/>
            <person name="Kellner H."/>
        </authorList>
    </citation>
    <scope>NUCLEOTIDE SEQUENCE [LARGE SCALE GENOMIC DNA]</scope>
    <source>
        <strain evidence="2 3">DSM 108380</strain>
    </source>
</reference>
<dbReference type="Proteomes" id="UP000566819">
    <property type="component" value="Unassembled WGS sequence"/>
</dbReference>
<feature type="compositionally biased region" description="Polar residues" evidence="1">
    <location>
        <begin position="137"/>
        <end position="156"/>
    </location>
</feature>
<accession>A0A8H4RJ46</accession>
<gene>
    <name evidence="2" type="ORF">G7Y89_g8439</name>
</gene>
<organism evidence="2 3">
    <name type="scientific">Cudoniella acicularis</name>
    <dbReference type="NCBI Taxonomy" id="354080"/>
    <lineage>
        <taxon>Eukaryota</taxon>
        <taxon>Fungi</taxon>
        <taxon>Dikarya</taxon>
        <taxon>Ascomycota</taxon>
        <taxon>Pezizomycotina</taxon>
        <taxon>Leotiomycetes</taxon>
        <taxon>Helotiales</taxon>
        <taxon>Tricladiaceae</taxon>
        <taxon>Cudoniella</taxon>
    </lineage>
</organism>
<protein>
    <submittedName>
        <fullName evidence="2">Uncharacterized protein</fullName>
    </submittedName>
</protein>
<feature type="compositionally biased region" description="Polar residues" evidence="1">
    <location>
        <begin position="348"/>
        <end position="361"/>
    </location>
</feature>
<feature type="region of interest" description="Disordered" evidence="1">
    <location>
        <begin position="1"/>
        <end position="46"/>
    </location>
</feature>
<name>A0A8H4RJ46_9HELO</name>
<dbReference type="EMBL" id="JAAMPI010000638">
    <property type="protein sequence ID" value="KAF4629706.1"/>
    <property type="molecule type" value="Genomic_DNA"/>
</dbReference>
<sequence length="669" mass="74347">MYQHSNGSTTLPRDFRFHHNEQRPKTPEPFNTEEPQPPSAPRPTRLKVKRRNVSSLQAPTEQFLASVAAADVPIPTIELPQVNTSEDLEMVDREDVSISTVGLLSPQPYNFRFGSPPKTPMPSLTIDDSCRRPDWSMGSSSPEEYFQRPSSVQSNTSDFSDDSFYSGSRRSRPSEDGSCTSPESDAEDPFQFPSISKGKGKAILEEPPRFMPLNGNLRSKTRNDKPWSKAMSAHLWSTYLLYLQDPTVTPFRLGASCIPPEGVCHRVAREAKRSWKGPKIAIRRSARLGSVLNISRASDKSGSNTPTGEASKVYAQWPHSSSATRNHLRELCKIKNSIPAQRHRHLQSRSPTPFTRSNPYDQSRLRTPEQRSSFSTKDIALSLTTSTSESMQPNGLLANLARDESSSTPIPALSITSPTNTRPTDLGDAPGLAINIEEANRIRRLGSPFIARTYGPSSSQLLRSRASPPRIRSDTAGPLRSSLRFDNARSLNGTQKRRAQHSLEDELSPNGAVLRPSILDHQLFGTPLGHSRRVRSRGFSLGDEALRHRAPGIFQRSPPQIDFPPETEPTTSETTINLPTSAPKLLPSPFDHPRLGSPFSESGPSQTFPRRLFQDSQATIKRSSFATVHQTRHSIESFDFGEGPSLQSRLEQLDVKLKEIREREAAARK</sequence>